<keyword evidence="5 15" id="KW-0547">Nucleotide-binding</keyword>
<sequence length="402" mass="44045">MKLKVAVLFGGKSTEHEISIISAIQAIGYIDRDKYDIIPVYMTKNNDFYVGEYVDKIEEYTHIPELIKKSTQVVWIKEGDKVSLVRYPMKKFGNNVISTVDVAFPIVHGTNVEDGTLQGYLATMGLPVVGCDVLSSAVGMNKYVMKTVLKDNGIPVLDCKCYTWKDYEDVDALVSKIEAAFSYPVIIKPLNLGSSIGIKKASDREGLLEALDLGFEFSKKILVEPAITALKEINCSVLGDYESAEASECEEPINSDDILSFEDKYIGGAKGSAKGGAKTGGSKGMASLKRKIPADITAEMRDEIRKMAVDAFICLGCSGVSRIDFMIDMDTNKVYLNEINTIPGSLSFYLWEPVGVKYDVLLDRMIQLALKADRESHKVVYSFDTNVLEGVHLGGGSKGAKG</sequence>
<dbReference type="InterPro" id="IPR000291">
    <property type="entry name" value="D-Ala_lig_Van_CS"/>
</dbReference>
<accession>A0A1D9P4V9</accession>
<keyword evidence="10 14" id="KW-0464">Manganese</keyword>
<evidence type="ECO:0000256" key="9">
    <source>
        <dbReference type="ARBA" id="ARBA00022984"/>
    </source>
</evidence>
<reference evidence="18" key="1">
    <citation type="submission" date="2016-10" db="EMBL/GenBank/DDBJ databases">
        <title>The complete genome sequence of the rumen bacterium Butyrivibrio hungatei MB2003.</title>
        <authorList>
            <person name="Palevich N."/>
            <person name="Kelly W.J."/>
            <person name="Leahy S.C."/>
            <person name="Altermann E."/>
            <person name="Rakonjac J."/>
            <person name="Attwood G.T."/>
        </authorList>
    </citation>
    <scope>NUCLEOTIDE SEQUENCE [LARGE SCALE GENOMIC DNA]</scope>
    <source>
        <strain evidence="18">MB2003</strain>
    </source>
</reference>
<dbReference type="PROSITE" id="PS50975">
    <property type="entry name" value="ATP_GRASP"/>
    <property type="match status" value="1"/>
</dbReference>
<gene>
    <name evidence="12" type="primary">ddl</name>
    <name evidence="17" type="ORF">bhn_I2614</name>
</gene>
<evidence type="ECO:0000256" key="2">
    <source>
        <dbReference type="ARBA" id="ARBA00010871"/>
    </source>
</evidence>
<keyword evidence="3 12" id="KW-0436">Ligase</keyword>
<proteinExistence type="inferred from homology"/>
<dbReference type="GO" id="GO:0005829">
    <property type="term" value="C:cytosol"/>
    <property type="evidence" value="ECO:0007669"/>
    <property type="project" value="TreeGrafter"/>
</dbReference>
<evidence type="ECO:0000259" key="16">
    <source>
        <dbReference type="PROSITE" id="PS50975"/>
    </source>
</evidence>
<feature type="domain" description="ATP-grasp" evidence="16">
    <location>
        <begin position="146"/>
        <end position="367"/>
    </location>
</feature>
<feature type="binding site" evidence="14">
    <location>
        <position position="324"/>
    </location>
    <ligand>
        <name>Mg(2+)</name>
        <dbReference type="ChEBI" id="CHEBI:18420"/>
        <label>1</label>
    </ligand>
</feature>
<evidence type="ECO:0000256" key="11">
    <source>
        <dbReference type="ARBA" id="ARBA00023316"/>
    </source>
</evidence>
<dbReference type="PANTHER" id="PTHR23132:SF25">
    <property type="entry name" value="D-ALANINE--D-ALANINE LIGASE A"/>
    <property type="match status" value="1"/>
</dbReference>
<name>A0A1D9P4V9_9FIRM</name>
<dbReference type="PANTHER" id="PTHR23132">
    <property type="entry name" value="D-ALANINE--D-ALANINE LIGASE"/>
    <property type="match status" value="1"/>
</dbReference>
<evidence type="ECO:0000313" key="18">
    <source>
        <dbReference type="Proteomes" id="UP000179284"/>
    </source>
</evidence>
<comment type="cofactor">
    <cofactor evidence="1">
        <name>Mn(2+)</name>
        <dbReference type="ChEBI" id="CHEBI:29035"/>
    </cofactor>
</comment>
<feature type="active site" evidence="13">
    <location>
        <position position="194"/>
    </location>
</feature>
<dbReference type="GO" id="GO:0005524">
    <property type="term" value="F:ATP binding"/>
    <property type="evidence" value="ECO:0007669"/>
    <property type="project" value="UniProtKB-UniRule"/>
</dbReference>
<dbReference type="InterPro" id="IPR011127">
    <property type="entry name" value="Dala_Dala_lig_N"/>
</dbReference>
<dbReference type="GO" id="GO:0009252">
    <property type="term" value="P:peptidoglycan biosynthetic process"/>
    <property type="evidence" value="ECO:0007669"/>
    <property type="project" value="UniProtKB-UniRule"/>
</dbReference>
<dbReference type="GO" id="GO:0071555">
    <property type="term" value="P:cell wall organization"/>
    <property type="evidence" value="ECO:0007669"/>
    <property type="project" value="UniProtKB-KW"/>
</dbReference>
<keyword evidence="9 12" id="KW-0573">Peptidoglycan synthesis</keyword>
<evidence type="ECO:0000256" key="3">
    <source>
        <dbReference type="ARBA" id="ARBA00022598"/>
    </source>
</evidence>
<protein>
    <recommendedName>
        <fullName evidence="12">D-alanine--D-alanine ligase</fullName>
        <ecNumber evidence="12">6.3.2.4</ecNumber>
    </recommendedName>
    <alternativeName>
        <fullName evidence="12">D-Ala-D-Ala ligase</fullName>
    </alternativeName>
    <alternativeName>
        <fullName evidence="12">D-alanylalanine synthetase</fullName>
    </alternativeName>
</protein>
<comment type="cofactor">
    <cofactor evidence="14">
        <name>Mg(2+)</name>
        <dbReference type="ChEBI" id="CHEBI:18420"/>
    </cofactor>
    <cofactor evidence="14">
        <name>Mn(2+)</name>
        <dbReference type="ChEBI" id="CHEBI:29035"/>
    </cofactor>
    <text evidence="14">Binds 2 magnesium or manganese ions per subunit.</text>
</comment>
<dbReference type="InterPro" id="IPR011761">
    <property type="entry name" value="ATP-grasp"/>
</dbReference>
<dbReference type="SUPFAM" id="SSF52440">
    <property type="entry name" value="PreATP-grasp domain"/>
    <property type="match status" value="1"/>
</dbReference>
<dbReference type="GO" id="GO:0008360">
    <property type="term" value="P:regulation of cell shape"/>
    <property type="evidence" value="ECO:0007669"/>
    <property type="project" value="UniProtKB-KW"/>
</dbReference>
<comment type="similarity">
    <text evidence="2 12">Belongs to the D-alanine--D-alanine ligase family.</text>
</comment>
<evidence type="ECO:0000256" key="14">
    <source>
        <dbReference type="PIRSR" id="PIRSR039102-3"/>
    </source>
</evidence>
<evidence type="ECO:0000256" key="6">
    <source>
        <dbReference type="ARBA" id="ARBA00022840"/>
    </source>
</evidence>
<comment type="pathway">
    <text evidence="12">Cell wall biogenesis; peptidoglycan biosynthesis.</text>
</comment>
<keyword evidence="7 14" id="KW-0460">Magnesium</keyword>
<dbReference type="InterPro" id="IPR016185">
    <property type="entry name" value="PreATP-grasp_dom_sf"/>
</dbReference>
<keyword evidence="8 12" id="KW-0133">Cell shape</keyword>
<evidence type="ECO:0000313" key="17">
    <source>
        <dbReference type="EMBL" id="AOZ97646.1"/>
    </source>
</evidence>
<comment type="catalytic activity">
    <reaction evidence="12">
        <text>2 D-alanine + ATP = D-alanyl-D-alanine + ADP + phosphate + H(+)</text>
        <dbReference type="Rhea" id="RHEA:11224"/>
        <dbReference type="ChEBI" id="CHEBI:15378"/>
        <dbReference type="ChEBI" id="CHEBI:30616"/>
        <dbReference type="ChEBI" id="CHEBI:43474"/>
        <dbReference type="ChEBI" id="CHEBI:57416"/>
        <dbReference type="ChEBI" id="CHEBI:57822"/>
        <dbReference type="ChEBI" id="CHEBI:456216"/>
        <dbReference type="EC" id="6.3.2.4"/>
    </reaction>
</comment>
<evidence type="ECO:0000256" key="8">
    <source>
        <dbReference type="ARBA" id="ARBA00022960"/>
    </source>
</evidence>
<keyword evidence="11 12" id="KW-0961">Cell wall biogenesis/degradation</keyword>
<dbReference type="Pfam" id="PF01820">
    <property type="entry name" value="Dala_Dala_lig_N"/>
    <property type="match status" value="1"/>
</dbReference>
<dbReference type="SUPFAM" id="SSF56059">
    <property type="entry name" value="Glutathione synthetase ATP-binding domain-like"/>
    <property type="match status" value="1"/>
</dbReference>
<dbReference type="OrthoDB" id="9813261at2"/>
<feature type="binding site" evidence="14">
    <location>
        <position position="340"/>
    </location>
    <ligand>
        <name>Mg(2+)</name>
        <dbReference type="ChEBI" id="CHEBI:18420"/>
        <label>2</label>
    </ligand>
</feature>
<dbReference type="EC" id="6.3.2.4" evidence="12"/>
<dbReference type="PROSITE" id="PS00844">
    <property type="entry name" value="DALA_DALA_LIGASE_2"/>
    <property type="match status" value="1"/>
</dbReference>
<dbReference type="RefSeq" id="WP_071177228.1">
    <property type="nucleotide sequence ID" value="NZ_CP017831.1"/>
</dbReference>
<keyword evidence="12" id="KW-0963">Cytoplasm</keyword>
<dbReference type="NCBIfam" id="NF002528">
    <property type="entry name" value="PRK01966.1-4"/>
    <property type="match status" value="1"/>
</dbReference>
<evidence type="ECO:0000256" key="15">
    <source>
        <dbReference type="PROSITE-ProRule" id="PRU00409"/>
    </source>
</evidence>
<dbReference type="PIRSF" id="PIRSF039102">
    <property type="entry name" value="Ddl/VanB"/>
    <property type="match status" value="1"/>
</dbReference>
<dbReference type="EMBL" id="CP017831">
    <property type="protein sequence ID" value="AOZ97646.1"/>
    <property type="molecule type" value="Genomic_DNA"/>
</dbReference>
<dbReference type="InterPro" id="IPR005905">
    <property type="entry name" value="D_ala_D_ala"/>
</dbReference>
<dbReference type="AlphaFoldDB" id="A0A1D9P4V9"/>
<evidence type="ECO:0000256" key="5">
    <source>
        <dbReference type="ARBA" id="ARBA00022741"/>
    </source>
</evidence>
<dbReference type="HAMAP" id="MF_00047">
    <property type="entry name" value="Dala_Dala_lig"/>
    <property type="match status" value="1"/>
</dbReference>
<dbReference type="InterPro" id="IPR013815">
    <property type="entry name" value="ATP_grasp_subdomain_1"/>
</dbReference>
<dbReference type="GO" id="GO:0008716">
    <property type="term" value="F:D-alanine-D-alanine ligase activity"/>
    <property type="evidence" value="ECO:0007669"/>
    <property type="project" value="UniProtKB-UniRule"/>
</dbReference>
<dbReference type="UniPathway" id="UPA00219"/>
<evidence type="ECO:0000256" key="7">
    <source>
        <dbReference type="ARBA" id="ARBA00022842"/>
    </source>
</evidence>
<keyword evidence="4 14" id="KW-0479">Metal-binding</keyword>
<dbReference type="KEGG" id="bhu:bhn_I2614"/>
<dbReference type="GO" id="GO:0046872">
    <property type="term" value="F:metal ion binding"/>
    <property type="evidence" value="ECO:0007669"/>
    <property type="project" value="UniProtKB-KW"/>
</dbReference>
<evidence type="ECO:0000256" key="1">
    <source>
        <dbReference type="ARBA" id="ARBA00001936"/>
    </source>
</evidence>
<feature type="active site" evidence="13">
    <location>
        <position position="345"/>
    </location>
</feature>
<dbReference type="InterPro" id="IPR011095">
    <property type="entry name" value="Dala_Dala_lig_C"/>
</dbReference>
<keyword evidence="18" id="KW-1185">Reference proteome</keyword>
<evidence type="ECO:0000256" key="13">
    <source>
        <dbReference type="PIRSR" id="PIRSR039102-1"/>
    </source>
</evidence>
<dbReference type="Gene3D" id="3.40.50.20">
    <property type="match status" value="1"/>
</dbReference>
<feature type="binding site" evidence="14">
    <location>
        <position position="338"/>
    </location>
    <ligand>
        <name>Mg(2+)</name>
        <dbReference type="ChEBI" id="CHEBI:18420"/>
        <label>2</label>
    </ligand>
</feature>
<dbReference type="Gene3D" id="3.30.1490.20">
    <property type="entry name" value="ATP-grasp fold, A domain"/>
    <property type="match status" value="1"/>
</dbReference>
<comment type="function">
    <text evidence="12">Cell wall formation.</text>
</comment>
<feature type="binding site" evidence="14">
    <location>
        <position position="338"/>
    </location>
    <ligand>
        <name>Mg(2+)</name>
        <dbReference type="ChEBI" id="CHEBI:18420"/>
        <label>1</label>
    </ligand>
</feature>
<feature type="active site" evidence="13">
    <location>
        <position position="15"/>
    </location>
</feature>
<dbReference type="Pfam" id="PF07478">
    <property type="entry name" value="Dala_Dala_lig_C"/>
    <property type="match status" value="1"/>
</dbReference>
<organism evidence="17 18">
    <name type="scientific">Butyrivibrio hungatei</name>
    <dbReference type="NCBI Taxonomy" id="185008"/>
    <lineage>
        <taxon>Bacteria</taxon>
        <taxon>Bacillati</taxon>
        <taxon>Bacillota</taxon>
        <taxon>Clostridia</taxon>
        <taxon>Lachnospirales</taxon>
        <taxon>Lachnospiraceae</taxon>
        <taxon>Butyrivibrio</taxon>
    </lineage>
</organism>
<evidence type="ECO:0000256" key="10">
    <source>
        <dbReference type="ARBA" id="ARBA00023211"/>
    </source>
</evidence>
<evidence type="ECO:0000256" key="4">
    <source>
        <dbReference type="ARBA" id="ARBA00022723"/>
    </source>
</evidence>
<evidence type="ECO:0000256" key="12">
    <source>
        <dbReference type="HAMAP-Rule" id="MF_00047"/>
    </source>
</evidence>
<dbReference type="Gene3D" id="3.30.470.20">
    <property type="entry name" value="ATP-grasp fold, B domain"/>
    <property type="match status" value="1"/>
</dbReference>
<keyword evidence="6 15" id="KW-0067">ATP-binding</keyword>
<dbReference type="Proteomes" id="UP000179284">
    <property type="component" value="Chromosome I"/>
</dbReference>
<comment type="subcellular location">
    <subcellularLocation>
        <location evidence="12">Cytoplasm</location>
    </subcellularLocation>
</comment>